<protein>
    <recommendedName>
        <fullName evidence="6">trypsin</fullName>
        <ecNumber evidence="6">3.4.21.4</ecNumber>
    </recommendedName>
</protein>
<dbReference type="PROSITE" id="PS50240">
    <property type="entry name" value="TRYPSIN_DOM"/>
    <property type="match status" value="1"/>
</dbReference>
<feature type="chain" id="PRO_5018785959" description="trypsin" evidence="7">
    <location>
        <begin position="26"/>
        <end position="235"/>
    </location>
</feature>
<dbReference type="EC" id="3.4.21.4" evidence="6"/>
<evidence type="ECO:0000313" key="10">
    <source>
        <dbReference type="Proteomes" id="UP000264800"/>
    </source>
</evidence>
<sequence>MFIYCNLALLMLLLTFISQVPTGESISGDVEVKPHSRPYMVLLERIMDNKAGEYCSGFLLSRDFVMTAAYCQAKSYKVFLGLHSVHDKHNLSLSVEEAFPHKDYYEGDFRNAIMILKLSSTVNVSNKVKPIALADHCGCSLPKSCSVSGWGGKDYFTKSATLREVSVALINNDLCAEKNLYCSDGENGPGLVDAGAPLVCEYGKVYGVAVGIIRKGTSNVYQYIQIKCKNQYNCV</sequence>
<dbReference type="Gene3D" id="2.40.10.10">
    <property type="entry name" value="Trypsin-like serine proteases"/>
    <property type="match status" value="2"/>
</dbReference>
<keyword evidence="4" id="KW-1015">Disulfide bond</keyword>
<evidence type="ECO:0000256" key="5">
    <source>
        <dbReference type="ARBA" id="ARBA00036320"/>
    </source>
</evidence>
<dbReference type="GO" id="GO:0005576">
    <property type="term" value="C:extracellular region"/>
    <property type="evidence" value="ECO:0007669"/>
    <property type="project" value="UniProtKB-SubCell"/>
</dbReference>
<dbReference type="GO" id="GO:0004252">
    <property type="term" value="F:serine-type endopeptidase activity"/>
    <property type="evidence" value="ECO:0007669"/>
    <property type="project" value="UniProtKB-EC"/>
</dbReference>
<dbReference type="InterPro" id="IPR009003">
    <property type="entry name" value="Peptidase_S1_PA"/>
</dbReference>
<evidence type="ECO:0000256" key="7">
    <source>
        <dbReference type="SAM" id="SignalP"/>
    </source>
</evidence>
<dbReference type="GeneTree" id="ENSGT01030000234551"/>
<dbReference type="GO" id="GO:0006508">
    <property type="term" value="P:proteolysis"/>
    <property type="evidence" value="ECO:0007669"/>
    <property type="project" value="InterPro"/>
</dbReference>
<evidence type="ECO:0000256" key="6">
    <source>
        <dbReference type="ARBA" id="ARBA00038868"/>
    </source>
</evidence>
<name>A0A3Q3A5X9_KRYMA</name>
<feature type="signal peptide" evidence="7">
    <location>
        <begin position="1"/>
        <end position="25"/>
    </location>
</feature>
<evidence type="ECO:0000256" key="4">
    <source>
        <dbReference type="ARBA" id="ARBA00023157"/>
    </source>
</evidence>
<dbReference type="Proteomes" id="UP000264800">
    <property type="component" value="Unplaced"/>
</dbReference>
<dbReference type="CDD" id="cd00190">
    <property type="entry name" value="Tryp_SPc"/>
    <property type="match status" value="1"/>
</dbReference>
<dbReference type="Ensembl" id="ENSKMAT00000006387.1">
    <property type="protein sequence ID" value="ENSKMAP00000006279.1"/>
    <property type="gene ID" value="ENSKMAG00000004759.1"/>
</dbReference>
<dbReference type="SUPFAM" id="SSF50494">
    <property type="entry name" value="Trypsin-like serine proteases"/>
    <property type="match status" value="1"/>
</dbReference>
<dbReference type="OMA" id="KRWITST"/>
<feature type="domain" description="Peptidase S1" evidence="8">
    <location>
        <begin position="26"/>
        <end position="235"/>
    </location>
</feature>
<keyword evidence="2 7" id="KW-0732">Signal</keyword>
<dbReference type="FunFam" id="2.40.10.10:FF:000005">
    <property type="entry name" value="Serine protease 37"/>
    <property type="match status" value="1"/>
</dbReference>
<dbReference type="SMART" id="SM00020">
    <property type="entry name" value="Tryp_SPc"/>
    <property type="match status" value="1"/>
</dbReference>
<evidence type="ECO:0000259" key="8">
    <source>
        <dbReference type="PROSITE" id="PS50240"/>
    </source>
</evidence>
<dbReference type="InterPro" id="IPR043504">
    <property type="entry name" value="Peptidase_S1_PA_chymotrypsin"/>
</dbReference>
<reference evidence="9" key="2">
    <citation type="submission" date="2025-09" db="UniProtKB">
        <authorList>
            <consortium name="Ensembl"/>
        </authorList>
    </citation>
    <scope>IDENTIFICATION</scope>
</reference>
<evidence type="ECO:0000256" key="3">
    <source>
        <dbReference type="ARBA" id="ARBA00023145"/>
    </source>
</evidence>
<organism evidence="9 10">
    <name type="scientific">Kryptolebias marmoratus</name>
    <name type="common">Mangrove killifish</name>
    <name type="synonym">Rivulus marmoratus</name>
    <dbReference type="NCBI Taxonomy" id="37003"/>
    <lineage>
        <taxon>Eukaryota</taxon>
        <taxon>Metazoa</taxon>
        <taxon>Chordata</taxon>
        <taxon>Craniata</taxon>
        <taxon>Vertebrata</taxon>
        <taxon>Euteleostomi</taxon>
        <taxon>Actinopterygii</taxon>
        <taxon>Neopterygii</taxon>
        <taxon>Teleostei</taxon>
        <taxon>Neoteleostei</taxon>
        <taxon>Acanthomorphata</taxon>
        <taxon>Ovalentaria</taxon>
        <taxon>Atherinomorphae</taxon>
        <taxon>Cyprinodontiformes</taxon>
        <taxon>Rivulidae</taxon>
        <taxon>Kryptolebias</taxon>
    </lineage>
</organism>
<evidence type="ECO:0000256" key="1">
    <source>
        <dbReference type="ARBA" id="ARBA00004239"/>
    </source>
</evidence>
<dbReference type="STRING" id="37003.ENSKMAP00000006279"/>
<dbReference type="PANTHER" id="PTHR24271:SF81">
    <property type="entry name" value="GRANZYME B"/>
    <property type="match status" value="1"/>
</dbReference>
<reference evidence="9" key="1">
    <citation type="submission" date="2025-08" db="UniProtKB">
        <authorList>
            <consortium name="Ensembl"/>
        </authorList>
    </citation>
    <scope>IDENTIFICATION</scope>
</reference>
<keyword evidence="3" id="KW-0865">Zymogen</keyword>
<proteinExistence type="predicted"/>
<dbReference type="PANTHER" id="PTHR24271">
    <property type="entry name" value="KALLIKREIN-RELATED"/>
    <property type="match status" value="1"/>
</dbReference>
<comment type="catalytic activity">
    <reaction evidence="5">
        <text>Preferential cleavage: Arg-|-Xaa, Lys-|-Xaa.</text>
        <dbReference type="EC" id="3.4.21.4"/>
    </reaction>
</comment>
<dbReference type="Pfam" id="PF00089">
    <property type="entry name" value="Trypsin"/>
    <property type="match status" value="1"/>
</dbReference>
<comment type="subcellular location">
    <subcellularLocation>
        <location evidence="1">Secreted</location>
        <location evidence="1">Extracellular space</location>
    </subcellularLocation>
</comment>
<accession>A0A3Q3A5X9</accession>
<dbReference type="AlphaFoldDB" id="A0A3Q3A5X9"/>
<evidence type="ECO:0000256" key="2">
    <source>
        <dbReference type="ARBA" id="ARBA00022729"/>
    </source>
</evidence>
<keyword evidence="10" id="KW-1185">Reference proteome</keyword>
<evidence type="ECO:0000313" key="9">
    <source>
        <dbReference type="Ensembl" id="ENSKMAP00000006279.1"/>
    </source>
</evidence>
<dbReference type="InterPro" id="IPR001254">
    <property type="entry name" value="Trypsin_dom"/>
</dbReference>